<evidence type="ECO:0000256" key="1">
    <source>
        <dbReference type="ARBA" id="ARBA00022723"/>
    </source>
</evidence>
<feature type="binding site" evidence="6">
    <location>
        <position position="329"/>
    </location>
    <ligand>
        <name>Mg(2+)</name>
        <dbReference type="ChEBI" id="CHEBI:18420"/>
    </ligand>
</feature>
<accession>A0A2R5GTN7</accession>
<dbReference type="AlphaFoldDB" id="A0A2R5GTN7"/>
<keyword evidence="2 5" id="KW-0547">Nucleotide-binding</keyword>
<dbReference type="Gene3D" id="3.40.50.300">
    <property type="entry name" value="P-loop containing nucleotide triphosphate hydrolases"/>
    <property type="match status" value="2"/>
</dbReference>
<protein>
    <submittedName>
        <fullName evidence="8">Guanine nucleotide-binding protein subunit alpha</fullName>
    </submittedName>
</protein>
<keyword evidence="3 5" id="KW-0342">GTP-binding</keyword>
<dbReference type="PROSITE" id="PS51882">
    <property type="entry name" value="G_ALPHA"/>
    <property type="match status" value="1"/>
</dbReference>
<dbReference type="SMART" id="SM00275">
    <property type="entry name" value="G_alpha"/>
    <property type="match status" value="1"/>
</dbReference>
<dbReference type="GO" id="GO:0005834">
    <property type="term" value="C:heterotrimeric G-protein complex"/>
    <property type="evidence" value="ECO:0007669"/>
    <property type="project" value="TreeGrafter"/>
</dbReference>
<dbReference type="GO" id="GO:0031683">
    <property type="term" value="F:G-protein beta/gamma-subunit complex binding"/>
    <property type="evidence" value="ECO:0007669"/>
    <property type="project" value="InterPro"/>
</dbReference>
<evidence type="ECO:0000313" key="9">
    <source>
        <dbReference type="Proteomes" id="UP000241890"/>
    </source>
</evidence>
<dbReference type="GO" id="GO:0005737">
    <property type="term" value="C:cytoplasm"/>
    <property type="evidence" value="ECO:0007669"/>
    <property type="project" value="TreeGrafter"/>
</dbReference>
<dbReference type="GO" id="GO:0005525">
    <property type="term" value="F:GTP binding"/>
    <property type="evidence" value="ECO:0007669"/>
    <property type="project" value="UniProtKB-KW"/>
</dbReference>
<feature type="compositionally biased region" description="Polar residues" evidence="7">
    <location>
        <begin position="138"/>
        <end position="154"/>
    </location>
</feature>
<evidence type="ECO:0000256" key="5">
    <source>
        <dbReference type="PIRSR" id="PIRSR601019-1"/>
    </source>
</evidence>
<reference evidence="8 9" key="1">
    <citation type="submission" date="2017-12" db="EMBL/GenBank/DDBJ databases">
        <title>Sequencing, de novo assembly and annotation of complete genome of a new Thraustochytrid species, strain FCC1311.</title>
        <authorList>
            <person name="Sedici K."/>
            <person name="Godart F."/>
            <person name="Aiese Cigliano R."/>
            <person name="Sanseverino W."/>
            <person name="Barakat M."/>
            <person name="Ortet P."/>
            <person name="Marechal E."/>
            <person name="Cagnac O."/>
            <person name="Amato A."/>
        </authorList>
    </citation>
    <scope>NUCLEOTIDE SEQUENCE [LARGE SCALE GENOMIC DNA]</scope>
</reference>
<dbReference type="InterPro" id="IPR011025">
    <property type="entry name" value="GproteinA_insert"/>
</dbReference>
<evidence type="ECO:0000256" key="3">
    <source>
        <dbReference type="ARBA" id="ARBA00023134"/>
    </source>
</evidence>
<evidence type="ECO:0000256" key="6">
    <source>
        <dbReference type="PIRSR" id="PIRSR601019-2"/>
    </source>
</evidence>
<dbReference type="PANTHER" id="PTHR10218:SF302">
    <property type="entry name" value="GUANINE NUCLEOTIDE-BINDING PROTEIN ALPHA-5 SUBUNIT"/>
    <property type="match status" value="1"/>
</dbReference>
<dbReference type="InterPro" id="IPR001019">
    <property type="entry name" value="Gprotein_alpha_su"/>
</dbReference>
<evidence type="ECO:0000256" key="2">
    <source>
        <dbReference type="ARBA" id="ARBA00022741"/>
    </source>
</evidence>
<dbReference type="InterPro" id="IPR027417">
    <property type="entry name" value="P-loop_NTPase"/>
</dbReference>
<feature type="binding site" evidence="5">
    <location>
        <begin position="323"/>
        <end position="329"/>
    </location>
    <ligand>
        <name>GTP</name>
        <dbReference type="ChEBI" id="CHEBI:37565"/>
    </ligand>
</feature>
<dbReference type="PRINTS" id="PR00318">
    <property type="entry name" value="GPROTEINA"/>
</dbReference>
<proteinExistence type="predicted"/>
<dbReference type="GO" id="GO:0046872">
    <property type="term" value="F:metal ion binding"/>
    <property type="evidence" value="ECO:0007669"/>
    <property type="project" value="UniProtKB-KW"/>
</dbReference>
<gene>
    <name evidence="8" type="ORF">FCC1311_099122</name>
</gene>
<dbReference type="GO" id="GO:0007188">
    <property type="term" value="P:adenylate cyclase-modulating G protein-coupled receptor signaling pathway"/>
    <property type="evidence" value="ECO:0007669"/>
    <property type="project" value="TreeGrafter"/>
</dbReference>
<dbReference type="CDD" id="cd00066">
    <property type="entry name" value="G-alpha"/>
    <property type="match status" value="1"/>
</dbReference>
<keyword evidence="4" id="KW-0807">Transducer</keyword>
<dbReference type="InParanoid" id="A0A2R5GTN7"/>
<keyword evidence="9" id="KW-1185">Reference proteome</keyword>
<dbReference type="SUPFAM" id="SSF52540">
    <property type="entry name" value="P-loop containing nucleoside triphosphate hydrolases"/>
    <property type="match status" value="1"/>
</dbReference>
<feature type="binding site" evidence="5">
    <location>
        <begin position="417"/>
        <end position="420"/>
    </location>
    <ligand>
        <name>GTP</name>
        <dbReference type="ChEBI" id="CHEBI:37565"/>
    </ligand>
</feature>
<dbReference type="Pfam" id="PF00503">
    <property type="entry name" value="G-alpha"/>
    <property type="match status" value="1"/>
</dbReference>
<evidence type="ECO:0000256" key="4">
    <source>
        <dbReference type="ARBA" id="ARBA00023224"/>
    </source>
</evidence>
<organism evidence="8 9">
    <name type="scientific">Hondaea fermentalgiana</name>
    <dbReference type="NCBI Taxonomy" id="2315210"/>
    <lineage>
        <taxon>Eukaryota</taxon>
        <taxon>Sar</taxon>
        <taxon>Stramenopiles</taxon>
        <taxon>Bigyra</taxon>
        <taxon>Labyrinthulomycetes</taxon>
        <taxon>Thraustochytrida</taxon>
        <taxon>Thraustochytriidae</taxon>
        <taxon>Hondaea</taxon>
    </lineage>
</organism>
<name>A0A2R5GTN7_9STRA</name>
<keyword evidence="6" id="KW-0460">Magnesium</keyword>
<dbReference type="OrthoDB" id="5817230at2759"/>
<feature type="region of interest" description="Disordered" evidence="7">
    <location>
        <begin position="136"/>
        <end position="209"/>
    </location>
</feature>
<dbReference type="Proteomes" id="UP000241890">
    <property type="component" value="Unassembled WGS sequence"/>
</dbReference>
<feature type="binding site" evidence="5">
    <location>
        <position position="484"/>
    </location>
    <ligand>
        <name>GTP</name>
        <dbReference type="ChEBI" id="CHEBI:37565"/>
    </ligand>
</feature>
<dbReference type="EMBL" id="BEYU01000166">
    <property type="protein sequence ID" value="GBG33689.1"/>
    <property type="molecule type" value="Genomic_DNA"/>
</dbReference>
<dbReference type="PANTHER" id="PTHR10218">
    <property type="entry name" value="GTP-BINDING PROTEIN ALPHA SUBUNIT"/>
    <property type="match status" value="1"/>
</dbReference>
<dbReference type="SUPFAM" id="SSF47895">
    <property type="entry name" value="Transducin (alpha subunit), insertion domain"/>
    <property type="match status" value="1"/>
</dbReference>
<feature type="binding site" evidence="5">
    <location>
        <begin position="348"/>
        <end position="352"/>
    </location>
    <ligand>
        <name>GTP</name>
        <dbReference type="ChEBI" id="CHEBI:37565"/>
    </ligand>
</feature>
<dbReference type="FunFam" id="3.40.50.300:FF:000692">
    <property type="entry name" value="Guanine nucleotide-binding protein subunit alpha"/>
    <property type="match status" value="1"/>
</dbReference>
<keyword evidence="1 6" id="KW-0479">Metal-binding</keyword>
<dbReference type="GO" id="GO:0001664">
    <property type="term" value="F:G protein-coupled receptor binding"/>
    <property type="evidence" value="ECO:0007669"/>
    <property type="project" value="TreeGrafter"/>
</dbReference>
<feature type="region of interest" description="Disordered" evidence="7">
    <location>
        <begin position="8"/>
        <end position="37"/>
    </location>
</feature>
<comment type="caution">
    <text evidence="8">The sequence shown here is derived from an EMBL/GenBank/DDBJ whole genome shotgun (WGS) entry which is preliminary data.</text>
</comment>
<sequence length="512" mass="57465">MGQCACAKGGSEGKVNRLMTDTDSRSQGGRLGKSTKNNSKILLLGTGNSGKSTVFKQFQLKHSNGFSEAERNYYRTLMVESTIMTVRKMIQSANDLLFEGEMHEEEFDRKLVQKMRHDAQEKGMRNGPKMSFTEFVSEESTPSGRHTGRSTIPSYCQDKPRPSDISEGSSSGGSGGRATDISESGSVRAGDIEVSATRSSTGGKKPVPMGLDRYGGSTVISDEVAHLAEIILGLPEGTQLYEKVSVVRTYTQEGKHGSEEVSEETEEMTVAEILQILWEEPVLRRVYQMEGKIPTLEAPIGYYMENLDRISSKSFTPSEDDMLHARKQTRKVQELDFVHKNHKFLLIDVGGQRIERRNWINYFDEVDIILYVVGLDGFSQLCIEDGRTNRMRESLEVFKDLCESPFFSQTNIILFLNKSDIFREKIQKISLNTCFQSYSGPAKDADAAIKYVSKRFCDTHDRIVQRNTSVDDLMSKVYPFETVATATENMENIINSCQGIFLRKGMQISGMI</sequence>
<dbReference type="GO" id="GO:0003924">
    <property type="term" value="F:GTPase activity"/>
    <property type="evidence" value="ECO:0007669"/>
    <property type="project" value="InterPro"/>
</dbReference>
<evidence type="ECO:0000313" key="8">
    <source>
        <dbReference type="EMBL" id="GBG33689.1"/>
    </source>
</evidence>
<evidence type="ECO:0000256" key="7">
    <source>
        <dbReference type="SAM" id="MobiDB-lite"/>
    </source>
</evidence>